<evidence type="ECO:0000256" key="1">
    <source>
        <dbReference type="SAM" id="MobiDB-lite"/>
    </source>
</evidence>
<proteinExistence type="predicted"/>
<organism evidence="2 3">
    <name type="scientific">Nonomuraea antimicrobica</name>
    <dbReference type="NCBI Taxonomy" id="561173"/>
    <lineage>
        <taxon>Bacteria</taxon>
        <taxon>Bacillati</taxon>
        <taxon>Actinomycetota</taxon>
        <taxon>Actinomycetes</taxon>
        <taxon>Streptosporangiales</taxon>
        <taxon>Streptosporangiaceae</taxon>
        <taxon>Nonomuraea</taxon>
    </lineage>
</organism>
<gene>
    <name evidence="2" type="ORF">GCM10022224_023930</name>
</gene>
<sequence length="70" mass="7633">MALPGRPVQIERLYFRPRVAGRTMRRTTPPTTPTKMSSVLSEADSKVALAWGVRKAPALVDRGHMATATA</sequence>
<evidence type="ECO:0000313" key="2">
    <source>
        <dbReference type="EMBL" id="GAA3659736.1"/>
    </source>
</evidence>
<protein>
    <submittedName>
        <fullName evidence="2">Uncharacterized protein</fullName>
    </submittedName>
</protein>
<reference evidence="3" key="1">
    <citation type="journal article" date="2019" name="Int. J. Syst. Evol. Microbiol.">
        <title>The Global Catalogue of Microorganisms (GCM) 10K type strain sequencing project: providing services to taxonomists for standard genome sequencing and annotation.</title>
        <authorList>
            <consortium name="The Broad Institute Genomics Platform"/>
            <consortium name="The Broad Institute Genome Sequencing Center for Infectious Disease"/>
            <person name="Wu L."/>
            <person name="Ma J."/>
        </authorList>
    </citation>
    <scope>NUCLEOTIDE SEQUENCE [LARGE SCALE GENOMIC DNA]</scope>
    <source>
        <strain evidence="3">JCM 16904</strain>
    </source>
</reference>
<name>A0ABP7BI05_9ACTN</name>
<evidence type="ECO:0000313" key="3">
    <source>
        <dbReference type="Proteomes" id="UP001500902"/>
    </source>
</evidence>
<dbReference type="Proteomes" id="UP001500902">
    <property type="component" value="Unassembled WGS sequence"/>
</dbReference>
<feature type="region of interest" description="Disordered" evidence="1">
    <location>
        <begin position="20"/>
        <end position="39"/>
    </location>
</feature>
<dbReference type="EMBL" id="BAAAZP010000041">
    <property type="protein sequence ID" value="GAA3659736.1"/>
    <property type="molecule type" value="Genomic_DNA"/>
</dbReference>
<keyword evidence="3" id="KW-1185">Reference proteome</keyword>
<comment type="caution">
    <text evidence="2">The sequence shown here is derived from an EMBL/GenBank/DDBJ whole genome shotgun (WGS) entry which is preliminary data.</text>
</comment>
<accession>A0ABP7BI05</accession>